<feature type="compositionally biased region" description="Polar residues" evidence="6">
    <location>
        <begin position="198"/>
        <end position="214"/>
    </location>
</feature>
<dbReference type="InterPro" id="IPR036864">
    <property type="entry name" value="Zn2-C6_fun-type_DNA-bd_sf"/>
</dbReference>
<evidence type="ECO:0000313" key="8">
    <source>
        <dbReference type="EMBL" id="KAJ5477242.1"/>
    </source>
</evidence>
<dbReference type="GO" id="GO:0003677">
    <property type="term" value="F:DNA binding"/>
    <property type="evidence" value="ECO:0007669"/>
    <property type="project" value="UniProtKB-KW"/>
</dbReference>
<dbReference type="AlphaFoldDB" id="A0A9W9WVF0"/>
<dbReference type="EMBL" id="JAPWDQ010000010">
    <property type="protein sequence ID" value="KAJ5477242.1"/>
    <property type="molecule type" value="Genomic_DNA"/>
</dbReference>
<dbReference type="InterPro" id="IPR007219">
    <property type="entry name" value="XnlR_reg_dom"/>
</dbReference>
<keyword evidence="4" id="KW-0804">Transcription</keyword>
<dbReference type="PANTHER" id="PTHR47654:SF5">
    <property type="entry name" value="TRANSCRIPTION FACTOR DOMAIN-CONTAINING PROTEIN"/>
    <property type="match status" value="1"/>
</dbReference>
<dbReference type="GO" id="GO:0008270">
    <property type="term" value="F:zinc ion binding"/>
    <property type="evidence" value="ECO:0007669"/>
    <property type="project" value="InterPro"/>
</dbReference>
<reference evidence="8" key="1">
    <citation type="submission" date="2022-12" db="EMBL/GenBank/DDBJ databases">
        <authorList>
            <person name="Petersen C."/>
        </authorList>
    </citation>
    <scope>NUCLEOTIDE SEQUENCE</scope>
    <source>
        <strain evidence="8">IBT 30728</strain>
    </source>
</reference>
<dbReference type="PROSITE" id="PS50048">
    <property type="entry name" value="ZN2_CY6_FUNGAL_2"/>
    <property type="match status" value="1"/>
</dbReference>
<keyword evidence="9" id="KW-1185">Reference proteome</keyword>
<dbReference type="SUPFAM" id="SSF57701">
    <property type="entry name" value="Zn2/Cys6 DNA-binding domain"/>
    <property type="match status" value="1"/>
</dbReference>
<dbReference type="Gene3D" id="4.10.240.10">
    <property type="entry name" value="Zn(2)-C6 fungal-type DNA-binding domain"/>
    <property type="match status" value="1"/>
</dbReference>
<dbReference type="CDD" id="cd12148">
    <property type="entry name" value="fungal_TF_MHR"/>
    <property type="match status" value="1"/>
</dbReference>
<name>A0A9W9WVF0_9EURO</name>
<dbReference type="Pfam" id="PF00172">
    <property type="entry name" value="Zn_clus"/>
    <property type="match status" value="1"/>
</dbReference>
<dbReference type="GeneID" id="81627236"/>
<dbReference type="RefSeq" id="XP_056787786.1">
    <property type="nucleotide sequence ID" value="XM_056936987.1"/>
</dbReference>
<dbReference type="SMART" id="SM00906">
    <property type="entry name" value="Fungal_trans"/>
    <property type="match status" value="1"/>
</dbReference>
<evidence type="ECO:0000256" key="6">
    <source>
        <dbReference type="SAM" id="MobiDB-lite"/>
    </source>
</evidence>
<feature type="region of interest" description="Disordered" evidence="6">
    <location>
        <begin position="188"/>
        <end position="214"/>
    </location>
</feature>
<dbReference type="Pfam" id="PF04082">
    <property type="entry name" value="Fungal_trans"/>
    <property type="match status" value="1"/>
</dbReference>
<keyword evidence="5" id="KW-0539">Nucleus</keyword>
<evidence type="ECO:0000256" key="4">
    <source>
        <dbReference type="ARBA" id="ARBA00023163"/>
    </source>
</evidence>
<evidence type="ECO:0000256" key="3">
    <source>
        <dbReference type="ARBA" id="ARBA00023125"/>
    </source>
</evidence>
<evidence type="ECO:0000256" key="2">
    <source>
        <dbReference type="ARBA" id="ARBA00023015"/>
    </source>
</evidence>
<accession>A0A9W9WVF0</accession>
<feature type="compositionally biased region" description="Basic and acidic residues" evidence="6">
    <location>
        <begin position="506"/>
        <end position="517"/>
    </location>
</feature>
<feature type="region of interest" description="Disordered" evidence="6">
    <location>
        <begin position="498"/>
        <end position="517"/>
    </location>
</feature>
<feature type="compositionally biased region" description="Polar residues" evidence="6">
    <location>
        <begin position="41"/>
        <end position="51"/>
    </location>
</feature>
<comment type="caution">
    <text evidence="8">The sequence shown here is derived from an EMBL/GenBank/DDBJ whole genome shotgun (WGS) entry which is preliminary data.</text>
</comment>
<dbReference type="InterPro" id="IPR001138">
    <property type="entry name" value="Zn2Cys6_DnaBD"/>
</dbReference>
<feature type="compositionally biased region" description="Low complexity" evidence="6">
    <location>
        <begin position="57"/>
        <end position="68"/>
    </location>
</feature>
<dbReference type="PANTHER" id="PTHR47654">
    <property type="entry name" value="ZN(II)2CYS6 TRANSCRIPTION FACTOR (EUROFUNG)-RELATED"/>
    <property type="match status" value="1"/>
</dbReference>
<dbReference type="SMART" id="SM00066">
    <property type="entry name" value="GAL4"/>
    <property type="match status" value="1"/>
</dbReference>
<dbReference type="CDD" id="cd00067">
    <property type="entry name" value="GAL4"/>
    <property type="match status" value="1"/>
</dbReference>
<proteinExistence type="predicted"/>
<dbReference type="GO" id="GO:0000981">
    <property type="term" value="F:DNA-binding transcription factor activity, RNA polymerase II-specific"/>
    <property type="evidence" value="ECO:0007669"/>
    <property type="project" value="InterPro"/>
</dbReference>
<dbReference type="Proteomes" id="UP001148312">
    <property type="component" value="Unassembled WGS sequence"/>
</dbReference>
<dbReference type="GO" id="GO:0006351">
    <property type="term" value="P:DNA-templated transcription"/>
    <property type="evidence" value="ECO:0007669"/>
    <property type="project" value="InterPro"/>
</dbReference>
<organism evidence="8 9">
    <name type="scientific">Penicillium diatomitis</name>
    <dbReference type="NCBI Taxonomy" id="2819901"/>
    <lineage>
        <taxon>Eukaryota</taxon>
        <taxon>Fungi</taxon>
        <taxon>Dikarya</taxon>
        <taxon>Ascomycota</taxon>
        <taxon>Pezizomycotina</taxon>
        <taxon>Eurotiomycetes</taxon>
        <taxon>Eurotiomycetidae</taxon>
        <taxon>Eurotiales</taxon>
        <taxon>Aspergillaceae</taxon>
        <taxon>Penicillium</taxon>
    </lineage>
</organism>
<dbReference type="PROSITE" id="PS00463">
    <property type="entry name" value="ZN2_CY6_FUNGAL_1"/>
    <property type="match status" value="1"/>
</dbReference>
<evidence type="ECO:0000256" key="1">
    <source>
        <dbReference type="ARBA" id="ARBA00022723"/>
    </source>
</evidence>
<evidence type="ECO:0000256" key="5">
    <source>
        <dbReference type="ARBA" id="ARBA00023242"/>
    </source>
</evidence>
<dbReference type="InterPro" id="IPR053230">
    <property type="entry name" value="Trans_reg_galc"/>
</dbReference>
<keyword evidence="2" id="KW-0805">Transcription regulation</keyword>
<keyword evidence="1" id="KW-0479">Metal-binding</keyword>
<keyword evidence="3" id="KW-0238">DNA-binding</keyword>
<feature type="compositionally biased region" description="Basic and acidic residues" evidence="6">
    <location>
        <begin position="8"/>
        <end position="21"/>
    </location>
</feature>
<evidence type="ECO:0000313" key="9">
    <source>
        <dbReference type="Proteomes" id="UP001148312"/>
    </source>
</evidence>
<feature type="region of interest" description="Disordered" evidence="6">
    <location>
        <begin position="1"/>
        <end position="81"/>
    </location>
</feature>
<evidence type="ECO:0000259" key="7">
    <source>
        <dbReference type="PROSITE" id="PS50048"/>
    </source>
</evidence>
<feature type="domain" description="Zn(2)-C6 fungal-type" evidence="7">
    <location>
        <begin position="102"/>
        <end position="132"/>
    </location>
</feature>
<gene>
    <name evidence="8" type="ORF">N7539_007386</name>
</gene>
<sequence length="785" mass="88903">MGRRNPSRRTDRLDATDEPVKEASQLVLPRQMDTTSSSSSPYSAIENSLPTPRSEESPSAESGSAQSRRVSITHPGAPNAKIAIPRDVGSIGALTTGRVSRACSSCRARKVKCSGEQPVCRQCRDLHLHCHYPLGWNERMKKETHDLTALLQEYRSLVKDLVGSDSQPRRPCGSALIHNYPLLKDDLGDSIPALEAPQDSTSSRPSAPSVGQTSQSYLPADILSQFVNMAYEVPGVSGQGGSAERPLVTDDMQMDTAEQPVNTLSWDIPQPIDKHGLPTRELADYLFEQYWCNVHPFFPMINRPLFRVQYQNFWDQGQQPGGKWRAILNVIFAIAAKYTHMIQAPSRGPENDHVVYFNRARLLSLNGEELFSPPNLQQVQLEGLVAFYLLATDQIGRAWRISALAARSAITLSVNRSHSKKLPARLREARFRLWWCLHTLEQTLSLISGHITSIPKDRHAPPLPIPFEEEEFETNSSASALLQHPSVRIQWLQTLMPSSRSWPSDGDGRPAQEETRPRDEAWLKRLEPNAGLFYLFYCDLAVIIEEIINQLHVSNIWIDKERRLDDLQSRLEYWKNSLPSSLDITSIDPQCPVEQIRYKLGLALHYQSARIVLGRLWFCRRDELGPDNSLVLNQSMATMTLDAAKQILDLIPDQLDTTQLYKMFPWWSVLYYISQAARIILFELSTGCVHMQDSTAHLILLSQKALRWLHAMSTRSPGAERAWHSCDTFYRKASEQRGYNTDSIPLRDVKAESMSFVGPQDNGSMSDLEKFDFQIDEFELTDWIP</sequence>
<protein>
    <recommendedName>
        <fullName evidence="7">Zn(2)-C6 fungal-type domain-containing protein</fullName>
    </recommendedName>
</protein>
<reference evidence="8" key="2">
    <citation type="journal article" date="2023" name="IMA Fungus">
        <title>Comparative genomic study of the Penicillium genus elucidates a diverse pangenome and 15 lateral gene transfer events.</title>
        <authorList>
            <person name="Petersen C."/>
            <person name="Sorensen T."/>
            <person name="Nielsen M.R."/>
            <person name="Sondergaard T.E."/>
            <person name="Sorensen J.L."/>
            <person name="Fitzpatrick D.A."/>
            <person name="Frisvad J.C."/>
            <person name="Nielsen K.L."/>
        </authorList>
    </citation>
    <scope>NUCLEOTIDE SEQUENCE</scope>
    <source>
        <strain evidence="8">IBT 30728</strain>
    </source>
</reference>